<dbReference type="EMBL" id="JADOUF010000001">
    <property type="protein sequence ID" value="MBG6139482.1"/>
    <property type="molecule type" value="Genomic_DNA"/>
</dbReference>
<organism evidence="2 3">
    <name type="scientific">Longispora fulva</name>
    <dbReference type="NCBI Taxonomy" id="619741"/>
    <lineage>
        <taxon>Bacteria</taxon>
        <taxon>Bacillati</taxon>
        <taxon>Actinomycetota</taxon>
        <taxon>Actinomycetes</taxon>
        <taxon>Micromonosporales</taxon>
        <taxon>Micromonosporaceae</taxon>
        <taxon>Longispora</taxon>
    </lineage>
</organism>
<sequence>MSDYPAPGLGPVDGPLRDGPGETTPAQPAPAQPLPGQPVPGPAGVDQPAPSPWAAGQSEPDTWAVNSEPVTTAVPQPQPQPGPWAQPLPGAPGQIPPGQVAPEPYVPGQPVFGTYPQAQPGPQPYGQVPPGSGQYVPGQAGPMPWPPPQLAGWQPQGWPPPRRGPSRVPLVLTILGLVAALLFAGVGSAAAAVKVAKDKRDAPAASLYLSGVVVDQRNREVSDLLARRSKAVREKDKAAFLADVDPSQPGLVAAQTLQYENLVKLPFAAFSYTLETDKFRLKSHADLVAKYKKIVFLPAVTIHFRIEGVDDVESATPYVPIFGRIKDKWTLVGEAVTKDLDSAIPFGFGTQPWQGDAISVRTTANAVLVYSPSDESKVAEWSNLIENSIRDVKKFRPDGWSGKVYAIAVRDKKLYNEYMGEGKGDKFSAFQTARYDRVGRWSSSATPPKISGSLVMINPDSLGKGDDRIESIMTHEITHVAMQPIDNGYTPSWLVEGTAEFVESGMMTNMQIKPEWAKEHLAGKNLDELPYARTFYDDNGENYTLAWLACMMIADKYGRAKLLALYLAFKDAKDQNLETRDKAMRDALGVSLADFTTQWRNEVKRSINGG</sequence>
<feature type="compositionally biased region" description="Pro residues" evidence="1">
    <location>
        <begin position="27"/>
        <end position="41"/>
    </location>
</feature>
<dbReference type="RefSeq" id="WP_197006135.1">
    <property type="nucleotide sequence ID" value="NZ_BONS01000008.1"/>
</dbReference>
<dbReference type="AlphaFoldDB" id="A0A8J7KSC9"/>
<reference evidence="2" key="1">
    <citation type="submission" date="2020-11" db="EMBL/GenBank/DDBJ databases">
        <title>Sequencing the genomes of 1000 actinobacteria strains.</title>
        <authorList>
            <person name="Klenk H.-P."/>
        </authorList>
    </citation>
    <scope>NUCLEOTIDE SEQUENCE</scope>
    <source>
        <strain evidence="2">DSM 45356</strain>
    </source>
</reference>
<evidence type="ECO:0000313" key="2">
    <source>
        <dbReference type="EMBL" id="MBG6139482.1"/>
    </source>
</evidence>
<name>A0A8J7KSC9_9ACTN</name>
<accession>A0A8J7KSC9</accession>
<dbReference type="Proteomes" id="UP000622552">
    <property type="component" value="Unassembled WGS sequence"/>
</dbReference>
<feature type="compositionally biased region" description="Pro residues" evidence="1">
    <location>
        <begin position="76"/>
        <end position="90"/>
    </location>
</feature>
<gene>
    <name evidence="2" type="ORF">IW245_005676</name>
</gene>
<protein>
    <recommendedName>
        <fullName evidence="4">Peptidase MA-like domain-containing protein</fullName>
    </recommendedName>
</protein>
<evidence type="ECO:0000256" key="1">
    <source>
        <dbReference type="SAM" id="MobiDB-lite"/>
    </source>
</evidence>
<evidence type="ECO:0008006" key="4">
    <source>
        <dbReference type="Google" id="ProtNLM"/>
    </source>
</evidence>
<evidence type="ECO:0000313" key="3">
    <source>
        <dbReference type="Proteomes" id="UP000622552"/>
    </source>
</evidence>
<keyword evidence="3" id="KW-1185">Reference proteome</keyword>
<feature type="region of interest" description="Disordered" evidence="1">
    <location>
        <begin position="1"/>
        <end position="141"/>
    </location>
</feature>
<comment type="caution">
    <text evidence="2">The sequence shown here is derived from an EMBL/GenBank/DDBJ whole genome shotgun (WGS) entry which is preliminary data.</text>
</comment>
<feature type="compositionally biased region" description="Low complexity" evidence="1">
    <location>
        <begin position="113"/>
        <end position="141"/>
    </location>
</feature>
<proteinExistence type="predicted"/>